<comment type="caution">
    <text evidence="2">The sequence shown here is derived from an EMBL/GenBank/DDBJ whole genome shotgun (WGS) entry which is preliminary data.</text>
</comment>
<feature type="domain" description="Protein kinase" evidence="1">
    <location>
        <begin position="1"/>
        <end position="54"/>
    </location>
</feature>
<dbReference type="OrthoDB" id="3269467at2759"/>
<evidence type="ECO:0000313" key="3">
    <source>
        <dbReference type="Proteomes" id="UP000789706"/>
    </source>
</evidence>
<keyword evidence="3" id="KW-1185">Reference proteome</keyword>
<dbReference type="AlphaFoldDB" id="A0A9N9BQG2"/>
<dbReference type="Gene3D" id="1.10.510.10">
    <property type="entry name" value="Transferase(Phosphotransferase) domain 1"/>
    <property type="match status" value="1"/>
</dbReference>
<dbReference type="SUPFAM" id="SSF56112">
    <property type="entry name" value="Protein kinase-like (PK-like)"/>
    <property type="match status" value="1"/>
</dbReference>
<dbReference type="InterPro" id="IPR011009">
    <property type="entry name" value="Kinase-like_dom_sf"/>
</dbReference>
<dbReference type="PROSITE" id="PS50011">
    <property type="entry name" value="PROTEIN_KINASE_DOM"/>
    <property type="match status" value="1"/>
</dbReference>
<dbReference type="InterPro" id="IPR000719">
    <property type="entry name" value="Prot_kinase_dom"/>
</dbReference>
<evidence type="ECO:0000313" key="2">
    <source>
        <dbReference type="EMBL" id="CAG8577251.1"/>
    </source>
</evidence>
<accession>A0A9N9BQG2</accession>
<evidence type="ECO:0000259" key="1">
    <source>
        <dbReference type="PROSITE" id="PS50011"/>
    </source>
</evidence>
<dbReference type="EMBL" id="CAJVPK010001220">
    <property type="protein sequence ID" value="CAG8577251.1"/>
    <property type="molecule type" value="Genomic_DNA"/>
</dbReference>
<organism evidence="2 3">
    <name type="scientific">Diversispora eburnea</name>
    <dbReference type="NCBI Taxonomy" id="1213867"/>
    <lineage>
        <taxon>Eukaryota</taxon>
        <taxon>Fungi</taxon>
        <taxon>Fungi incertae sedis</taxon>
        <taxon>Mucoromycota</taxon>
        <taxon>Glomeromycotina</taxon>
        <taxon>Glomeromycetes</taxon>
        <taxon>Diversisporales</taxon>
        <taxon>Diversisporaceae</taxon>
        <taxon>Diversispora</taxon>
    </lineage>
</organism>
<dbReference type="GO" id="GO:0005524">
    <property type="term" value="F:ATP binding"/>
    <property type="evidence" value="ECO:0007669"/>
    <property type="project" value="InterPro"/>
</dbReference>
<sequence length="54" mass="6140">PDLMIYNSIPYILPEILRGNEFTKKGDIYSFGGIMYEVATGNKPFAGQKHDIYI</sequence>
<dbReference type="Proteomes" id="UP000789706">
    <property type="component" value="Unassembled WGS sequence"/>
</dbReference>
<gene>
    <name evidence="2" type="ORF">DEBURN_LOCUS8390</name>
</gene>
<name>A0A9N9BQG2_9GLOM</name>
<protein>
    <submittedName>
        <fullName evidence="2">7204_t:CDS:1</fullName>
    </submittedName>
</protein>
<feature type="non-terminal residue" evidence="2">
    <location>
        <position position="1"/>
    </location>
</feature>
<proteinExistence type="predicted"/>
<dbReference type="Pfam" id="PF00069">
    <property type="entry name" value="Pkinase"/>
    <property type="match status" value="1"/>
</dbReference>
<dbReference type="GO" id="GO:0004672">
    <property type="term" value="F:protein kinase activity"/>
    <property type="evidence" value="ECO:0007669"/>
    <property type="project" value="InterPro"/>
</dbReference>
<reference evidence="2" key="1">
    <citation type="submission" date="2021-06" db="EMBL/GenBank/DDBJ databases">
        <authorList>
            <person name="Kallberg Y."/>
            <person name="Tangrot J."/>
            <person name="Rosling A."/>
        </authorList>
    </citation>
    <scope>NUCLEOTIDE SEQUENCE</scope>
    <source>
        <strain evidence="2">AZ414A</strain>
    </source>
</reference>